<dbReference type="SUPFAM" id="SSF53335">
    <property type="entry name" value="S-adenosyl-L-methionine-dependent methyltransferases"/>
    <property type="match status" value="1"/>
</dbReference>
<dbReference type="InterPro" id="IPR050723">
    <property type="entry name" value="CFA/CMAS"/>
</dbReference>
<dbReference type="GO" id="GO:0032259">
    <property type="term" value="P:methylation"/>
    <property type="evidence" value="ECO:0007669"/>
    <property type="project" value="UniProtKB-KW"/>
</dbReference>
<dbReference type="InterPro" id="IPR029063">
    <property type="entry name" value="SAM-dependent_MTases_sf"/>
</dbReference>
<dbReference type="Pfam" id="PF02353">
    <property type="entry name" value="CMAS"/>
    <property type="match status" value="1"/>
</dbReference>
<dbReference type="OrthoDB" id="9782855at2"/>
<protein>
    <submittedName>
        <fullName evidence="1">SAM-dependent methyltransferase</fullName>
    </submittedName>
</protein>
<proteinExistence type="predicted"/>
<dbReference type="Gene3D" id="3.40.50.150">
    <property type="entry name" value="Vaccinia Virus protein VP39"/>
    <property type="match status" value="1"/>
</dbReference>
<comment type="caution">
    <text evidence="1">The sequence shown here is derived from an EMBL/GenBank/DDBJ whole genome shotgun (WGS) entry which is preliminary data.</text>
</comment>
<keyword evidence="1" id="KW-0489">Methyltransferase</keyword>
<dbReference type="PANTHER" id="PTHR43667">
    <property type="entry name" value="CYCLOPROPANE-FATTY-ACYL-PHOSPHOLIPID SYNTHASE"/>
    <property type="match status" value="1"/>
</dbReference>
<dbReference type="RefSeq" id="WP_101172754.1">
    <property type="nucleotide sequence ID" value="NZ_JAKRKB010000001.1"/>
</dbReference>
<dbReference type="GO" id="GO:0008168">
    <property type="term" value="F:methyltransferase activity"/>
    <property type="evidence" value="ECO:0007669"/>
    <property type="project" value="UniProtKB-KW"/>
</dbReference>
<dbReference type="STRING" id="1121365.GCA_000375365_01700"/>
<gene>
    <name evidence="1" type="ORF">CXB45_00835</name>
</gene>
<sequence length="432" mass="47113">MADRHHRQHRHHPHLDAIDLDAWPGLGATERDWRMRRRARRAEAEFADACEAAGLELESERPALLVERDELFYRLAASGWLGLAESYMAGEWRAPDLHAVLLALLRADYKPHRGAVEPGRYDGGALPADLVEFSSADGMSLMGGLFESGVPTTVRESVPSFVRGAGHGSEPATHFVDVTRVAPPVAVERADLAAGQRGVVRALLDAAEVRGGTDAVEYPAAGAAVVLEASRRGANLGAVTADEACAGTIEERLILAGARGRVLAVPEVAGGVQPPAEAVVSAEYLELLGPRQRGEYVGSLDRSLLPGGYCGMQALVSTEKFGAAARRSLDALRAYIWPGLDYPSMEQVYRLTDQSSRLRVVGQRHFGEHYSLALKLQSECFEAHSREAAAAGFDQVFRRLWRYQFALRRALLDLGMIDAVQLSLTHRRRRGR</sequence>
<name>A0A2N0XAN1_9CORY</name>
<organism evidence="1 2">
    <name type="scientific">Corynebacterium mastitidis</name>
    <dbReference type="NCBI Taxonomy" id="161890"/>
    <lineage>
        <taxon>Bacteria</taxon>
        <taxon>Bacillati</taxon>
        <taxon>Actinomycetota</taxon>
        <taxon>Actinomycetes</taxon>
        <taxon>Mycobacteriales</taxon>
        <taxon>Corynebacteriaceae</taxon>
        <taxon>Corynebacterium</taxon>
    </lineage>
</organism>
<accession>A0A2N0XAN1</accession>
<keyword evidence="1" id="KW-0808">Transferase</keyword>
<dbReference type="EMBL" id="PJAF01000001">
    <property type="protein sequence ID" value="PKF69739.1"/>
    <property type="molecule type" value="Genomic_DNA"/>
</dbReference>
<dbReference type="AlphaFoldDB" id="A0A2N0XAN1"/>
<evidence type="ECO:0000313" key="2">
    <source>
        <dbReference type="Proteomes" id="UP000233249"/>
    </source>
</evidence>
<dbReference type="Proteomes" id="UP000233249">
    <property type="component" value="Unassembled WGS sequence"/>
</dbReference>
<reference evidence="1 2" key="1">
    <citation type="submission" date="2017-12" db="EMBL/GenBank/DDBJ databases">
        <title>Corynebacterium mastitidis 16-1433 Genome.</title>
        <authorList>
            <person name="Gulvik C.A."/>
        </authorList>
    </citation>
    <scope>NUCLEOTIDE SEQUENCE [LARGE SCALE GENOMIC DNA]</scope>
    <source>
        <strain evidence="1 2">16-1433</strain>
    </source>
</reference>
<evidence type="ECO:0000313" key="1">
    <source>
        <dbReference type="EMBL" id="PKF69739.1"/>
    </source>
</evidence>
<dbReference type="PANTHER" id="PTHR43667:SF2">
    <property type="entry name" value="FATTY ACID C-METHYL TRANSFERASE"/>
    <property type="match status" value="1"/>
</dbReference>